<keyword evidence="7" id="KW-1185">Reference proteome</keyword>
<dbReference type="InterPro" id="IPR036388">
    <property type="entry name" value="WH-like_DNA-bd_sf"/>
</dbReference>
<protein>
    <submittedName>
        <fullName evidence="6">Two component transcriptional regulator, LuxR family</fullName>
    </submittedName>
</protein>
<dbReference type="PROSITE" id="PS00622">
    <property type="entry name" value="HTH_LUXR_1"/>
    <property type="match status" value="1"/>
</dbReference>
<dbReference type="GO" id="GO:0000160">
    <property type="term" value="P:phosphorelay signal transduction system"/>
    <property type="evidence" value="ECO:0007669"/>
    <property type="project" value="InterPro"/>
</dbReference>
<proteinExistence type="predicted"/>
<dbReference type="InterPro" id="IPR058245">
    <property type="entry name" value="NreC/VraR/RcsB-like_REC"/>
</dbReference>
<dbReference type="Pfam" id="PF00072">
    <property type="entry name" value="Response_reg"/>
    <property type="match status" value="1"/>
</dbReference>
<dbReference type="PRINTS" id="PR00038">
    <property type="entry name" value="HTHLUXR"/>
</dbReference>
<dbReference type="PANTHER" id="PTHR43214">
    <property type="entry name" value="TWO-COMPONENT RESPONSE REGULATOR"/>
    <property type="match status" value="1"/>
</dbReference>
<organism evidence="6 7">
    <name type="scientific">Cyclobacterium lianum</name>
    <dbReference type="NCBI Taxonomy" id="388280"/>
    <lineage>
        <taxon>Bacteria</taxon>
        <taxon>Pseudomonadati</taxon>
        <taxon>Bacteroidota</taxon>
        <taxon>Cytophagia</taxon>
        <taxon>Cytophagales</taxon>
        <taxon>Cyclobacteriaceae</taxon>
        <taxon>Cyclobacterium</taxon>
    </lineage>
</organism>
<keyword evidence="1 3" id="KW-0597">Phosphoprotein</keyword>
<dbReference type="InterPro" id="IPR039420">
    <property type="entry name" value="WalR-like"/>
</dbReference>
<dbReference type="SUPFAM" id="SSF52172">
    <property type="entry name" value="CheY-like"/>
    <property type="match status" value="1"/>
</dbReference>
<dbReference type="Pfam" id="PF00196">
    <property type="entry name" value="GerE"/>
    <property type="match status" value="1"/>
</dbReference>
<dbReference type="OrthoDB" id="9797341at2"/>
<evidence type="ECO:0000313" key="6">
    <source>
        <dbReference type="EMBL" id="SHM35689.1"/>
    </source>
</evidence>
<evidence type="ECO:0000259" key="5">
    <source>
        <dbReference type="PROSITE" id="PS50110"/>
    </source>
</evidence>
<reference evidence="6 7" key="1">
    <citation type="submission" date="2016-11" db="EMBL/GenBank/DDBJ databases">
        <authorList>
            <person name="Jaros S."/>
            <person name="Januszkiewicz K."/>
            <person name="Wedrychowicz H."/>
        </authorList>
    </citation>
    <scope>NUCLEOTIDE SEQUENCE [LARGE SCALE GENOMIC DNA]</scope>
    <source>
        <strain evidence="6 7">CGMCC 1.6102</strain>
    </source>
</reference>
<evidence type="ECO:0000259" key="4">
    <source>
        <dbReference type="PROSITE" id="PS50043"/>
    </source>
</evidence>
<dbReference type="STRING" id="388280.SAMN04488057_101187"/>
<dbReference type="PROSITE" id="PS50110">
    <property type="entry name" value="RESPONSE_REGULATORY"/>
    <property type="match status" value="1"/>
</dbReference>
<gene>
    <name evidence="6" type="ORF">SAMN04488057_101187</name>
</gene>
<keyword evidence="2" id="KW-0238">DNA-binding</keyword>
<dbReference type="EMBL" id="FRCY01000001">
    <property type="protein sequence ID" value="SHM35689.1"/>
    <property type="molecule type" value="Genomic_DNA"/>
</dbReference>
<dbReference type="AlphaFoldDB" id="A0A1M7I4Y2"/>
<dbReference type="CDD" id="cd06170">
    <property type="entry name" value="LuxR_C_like"/>
    <property type="match status" value="1"/>
</dbReference>
<dbReference type="Gene3D" id="3.40.50.2300">
    <property type="match status" value="1"/>
</dbReference>
<dbReference type="Gene3D" id="1.10.10.10">
    <property type="entry name" value="Winged helix-like DNA-binding domain superfamily/Winged helix DNA-binding domain"/>
    <property type="match status" value="1"/>
</dbReference>
<evidence type="ECO:0000313" key="7">
    <source>
        <dbReference type="Proteomes" id="UP000184513"/>
    </source>
</evidence>
<evidence type="ECO:0000256" key="3">
    <source>
        <dbReference type="PROSITE-ProRule" id="PRU00169"/>
    </source>
</evidence>
<sequence length="214" mass="24738">MENKTRILLADDHKLFAAGIQNLLSREADFEVTGVFHNGREALEALETIRVDLVITDMNMPGTNGLAILQHIKKKRWKTKTIVLSMYDEEEIFRKCIKQGVNAYILKNADPDELIFTIREVMEDRYLANFDHVLQQAEDDDFEQYDHFKTAFKLSKREIEILKWIAKGKTSKEVADELHLSIFTVETHRKHLHQKLEVSSVAELVKKALDMGLG</sequence>
<evidence type="ECO:0000256" key="2">
    <source>
        <dbReference type="ARBA" id="ARBA00023125"/>
    </source>
</evidence>
<feature type="domain" description="HTH luxR-type" evidence="4">
    <location>
        <begin position="147"/>
        <end position="212"/>
    </location>
</feature>
<dbReference type="PANTHER" id="PTHR43214:SF43">
    <property type="entry name" value="TWO-COMPONENT RESPONSE REGULATOR"/>
    <property type="match status" value="1"/>
</dbReference>
<feature type="modified residue" description="4-aspartylphosphate" evidence="3">
    <location>
        <position position="57"/>
    </location>
</feature>
<accession>A0A1M7I4Y2</accession>
<dbReference type="GO" id="GO:0006355">
    <property type="term" value="P:regulation of DNA-templated transcription"/>
    <property type="evidence" value="ECO:0007669"/>
    <property type="project" value="InterPro"/>
</dbReference>
<dbReference type="InterPro" id="IPR001789">
    <property type="entry name" value="Sig_transdc_resp-reg_receiver"/>
</dbReference>
<dbReference type="SMART" id="SM00448">
    <property type="entry name" value="REC"/>
    <property type="match status" value="1"/>
</dbReference>
<dbReference type="GO" id="GO:0003677">
    <property type="term" value="F:DNA binding"/>
    <property type="evidence" value="ECO:0007669"/>
    <property type="project" value="UniProtKB-KW"/>
</dbReference>
<dbReference type="Proteomes" id="UP000184513">
    <property type="component" value="Unassembled WGS sequence"/>
</dbReference>
<dbReference type="InterPro" id="IPR000792">
    <property type="entry name" value="Tscrpt_reg_LuxR_C"/>
</dbReference>
<dbReference type="CDD" id="cd17535">
    <property type="entry name" value="REC_NarL-like"/>
    <property type="match status" value="1"/>
</dbReference>
<dbReference type="InterPro" id="IPR011006">
    <property type="entry name" value="CheY-like_superfamily"/>
</dbReference>
<name>A0A1M7I4Y2_9BACT</name>
<dbReference type="PROSITE" id="PS50043">
    <property type="entry name" value="HTH_LUXR_2"/>
    <property type="match status" value="1"/>
</dbReference>
<dbReference type="SMART" id="SM00421">
    <property type="entry name" value="HTH_LUXR"/>
    <property type="match status" value="1"/>
</dbReference>
<feature type="domain" description="Response regulatory" evidence="5">
    <location>
        <begin position="6"/>
        <end position="122"/>
    </location>
</feature>
<evidence type="ECO:0000256" key="1">
    <source>
        <dbReference type="ARBA" id="ARBA00022553"/>
    </source>
</evidence>